<sequence>MAVAKRRGVRGPFFQMLMVVHRYLGVAVGAVMTVWCLSGFVMMYQGYPALREPERLAGLEPLKLDGCCVLPRLDPKDAARLSGFRIEMLEGRPILRAAMGRGSAGKTYDLITGRPFGEITPQIALGVAARQAEALGVEGRPLSIRAIKQDQWTVQFAKRHQPLYQVRFDDPGRTDIYVSGVNGQAFQHTNTRLRVLGWLGAVPHWLYPTVLRQDGKLWNEVVIWLSVAGTFLTATGLYVGIVHLGRRRNGRYSPFRGLWFWHHMAGLVFGVLTLTWVFSGLMTMNPWGLLEGGGDRAIREVLVGKTTGPQIEQALGQAVALKPRGDIAQLMAAPVAGRISLASVARDGEQVRLDASGRPSPVGEAEIRGMLAPLKPMRIELLAAEDAYYYGRKGDPADLPVWRAILRDDQSTRVYIDPDTGQVKRVVDRDARLSRWVRNGLHGLDFAGLRNRPLWDLVVLPLLLGVTLVCATGAWMSIRRIRRDVARFGAALANRRRRRLSLHPEPQEQAS</sequence>
<dbReference type="Pfam" id="PF03929">
    <property type="entry name" value="PepSY_TM"/>
    <property type="match status" value="1"/>
</dbReference>
<dbReference type="OrthoDB" id="9760788at2"/>
<dbReference type="Proteomes" id="UP000228945">
    <property type="component" value="Chromosome"/>
</dbReference>
<dbReference type="EMBL" id="CP024201">
    <property type="protein sequence ID" value="ATQ42935.1"/>
    <property type="molecule type" value="Genomic_DNA"/>
</dbReference>
<dbReference type="PANTHER" id="PTHR34219:SF6">
    <property type="entry name" value="BLR3280 PROTEIN"/>
    <property type="match status" value="1"/>
</dbReference>
<keyword evidence="1" id="KW-0812">Transmembrane</keyword>
<feature type="transmembrane region" description="Helical" evidence="1">
    <location>
        <begin position="458"/>
        <end position="478"/>
    </location>
</feature>
<dbReference type="PANTHER" id="PTHR34219">
    <property type="entry name" value="IRON-REGULATED INNER MEMBRANE PROTEIN-RELATED"/>
    <property type="match status" value="1"/>
</dbReference>
<name>A0A2D2AY72_9CAUL</name>
<keyword evidence="3" id="KW-1185">Reference proteome</keyword>
<reference evidence="2 3" key="1">
    <citation type="submission" date="2017-10" db="EMBL/GenBank/DDBJ databases">
        <title>Genome sequence of Caulobacter mirabilis FWC38.</title>
        <authorList>
            <person name="Fiebig A."/>
            <person name="Crosson S."/>
        </authorList>
    </citation>
    <scope>NUCLEOTIDE SEQUENCE [LARGE SCALE GENOMIC DNA]</scope>
    <source>
        <strain evidence="2 3">FWC 38</strain>
    </source>
</reference>
<dbReference type="AlphaFoldDB" id="A0A2D2AY72"/>
<gene>
    <name evidence="2" type="ORF">CSW64_11205</name>
</gene>
<evidence type="ECO:0000313" key="3">
    <source>
        <dbReference type="Proteomes" id="UP000228945"/>
    </source>
</evidence>
<organism evidence="2 3">
    <name type="scientific">Caulobacter mirabilis</name>
    <dbReference type="NCBI Taxonomy" id="69666"/>
    <lineage>
        <taxon>Bacteria</taxon>
        <taxon>Pseudomonadati</taxon>
        <taxon>Pseudomonadota</taxon>
        <taxon>Alphaproteobacteria</taxon>
        <taxon>Caulobacterales</taxon>
        <taxon>Caulobacteraceae</taxon>
        <taxon>Caulobacter</taxon>
    </lineage>
</organism>
<evidence type="ECO:0000313" key="2">
    <source>
        <dbReference type="EMBL" id="ATQ42935.1"/>
    </source>
</evidence>
<keyword evidence="1" id="KW-0472">Membrane</keyword>
<dbReference type="KEGG" id="cmb:CSW64_11205"/>
<keyword evidence="1" id="KW-1133">Transmembrane helix</keyword>
<protein>
    <submittedName>
        <fullName evidence="2">Peptidase</fullName>
    </submittedName>
</protein>
<accession>A0A2D2AY72</accession>
<feature type="transmembrane region" description="Helical" evidence="1">
    <location>
        <begin position="20"/>
        <end position="44"/>
    </location>
</feature>
<proteinExistence type="predicted"/>
<dbReference type="InterPro" id="IPR005625">
    <property type="entry name" value="PepSY-ass_TM"/>
</dbReference>
<feature type="transmembrane region" description="Helical" evidence="1">
    <location>
        <begin position="257"/>
        <end position="278"/>
    </location>
</feature>
<evidence type="ECO:0000256" key="1">
    <source>
        <dbReference type="SAM" id="Phobius"/>
    </source>
</evidence>
<feature type="transmembrane region" description="Helical" evidence="1">
    <location>
        <begin position="221"/>
        <end position="245"/>
    </location>
</feature>